<gene>
    <name evidence="1" type="ORF">JTE90_015946</name>
</gene>
<dbReference type="AlphaFoldDB" id="A0AAV6TT46"/>
<dbReference type="EMBL" id="JAFNEN010001184">
    <property type="protein sequence ID" value="KAG8174590.1"/>
    <property type="molecule type" value="Genomic_DNA"/>
</dbReference>
<sequence>LGYCGEKLVNQLAADSIIFLEFTGRVCPTRSLGGAKSIVTLSFATLKVEQLTTLGPQRPKIFRWIMAR</sequence>
<proteinExistence type="predicted"/>
<reference evidence="1 2" key="1">
    <citation type="journal article" date="2022" name="Nat. Ecol. Evol.">
        <title>A masculinizing supergene underlies an exaggerated male reproductive morph in a spider.</title>
        <authorList>
            <person name="Hendrickx F."/>
            <person name="De Corte Z."/>
            <person name="Sonet G."/>
            <person name="Van Belleghem S.M."/>
            <person name="Kostlbacher S."/>
            <person name="Vangestel C."/>
        </authorList>
    </citation>
    <scope>NUCLEOTIDE SEQUENCE [LARGE SCALE GENOMIC DNA]</scope>
    <source>
        <strain evidence="1">W744_W776</strain>
    </source>
</reference>
<accession>A0AAV6TT46</accession>
<organism evidence="1 2">
    <name type="scientific">Oedothorax gibbosus</name>
    <dbReference type="NCBI Taxonomy" id="931172"/>
    <lineage>
        <taxon>Eukaryota</taxon>
        <taxon>Metazoa</taxon>
        <taxon>Ecdysozoa</taxon>
        <taxon>Arthropoda</taxon>
        <taxon>Chelicerata</taxon>
        <taxon>Arachnida</taxon>
        <taxon>Araneae</taxon>
        <taxon>Araneomorphae</taxon>
        <taxon>Entelegynae</taxon>
        <taxon>Araneoidea</taxon>
        <taxon>Linyphiidae</taxon>
        <taxon>Erigoninae</taxon>
        <taxon>Oedothorax</taxon>
    </lineage>
</organism>
<comment type="caution">
    <text evidence="1">The sequence shown here is derived from an EMBL/GenBank/DDBJ whole genome shotgun (WGS) entry which is preliminary data.</text>
</comment>
<evidence type="ECO:0000313" key="1">
    <source>
        <dbReference type="EMBL" id="KAG8174590.1"/>
    </source>
</evidence>
<dbReference type="Proteomes" id="UP000827092">
    <property type="component" value="Unassembled WGS sequence"/>
</dbReference>
<evidence type="ECO:0000313" key="2">
    <source>
        <dbReference type="Proteomes" id="UP000827092"/>
    </source>
</evidence>
<feature type="non-terminal residue" evidence="1">
    <location>
        <position position="1"/>
    </location>
</feature>
<protein>
    <submittedName>
        <fullName evidence="1">Uncharacterized protein</fullName>
    </submittedName>
</protein>
<name>A0AAV6TT46_9ARAC</name>
<keyword evidence="2" id="KW-1185">Reference proteome</keyword>